<feature type="chain" id="PRO_5037297463" description="Thioredoxin" evidence="2">
    <location>
        <begin position="21"/>
        <end position="303"/>
    </location>
</feature>
<dbReference type="AlphaFoldDB" id="A0A934WYN4"/>
<organism evidence="3 4">
    <name type="scientific">Marivirga aurantiaca</name>
    <dbReference type="NCBI Taxonomy" id="2802615"/>
    <lineage>
        <taxon>Bacteria</taxon>
        <taxon>Pseudomonadati</taxon>
        <taxon>Bacteroidota</taxon>
        <taxon>Cytophagia</taxon>
        <taxon>Cytophagales</taxon>
        <taxon>Marivirgaceae</taxon>
        <taxon>Marivirga</taxon>
    </lineage>
</organism>
<protein>
    <recommendedName>
        <fullName evidence="5">Thioredoxin</fullName>
    </recommendedName>
</protein>
<evidence type="ECO:0000313" key="4">
    <source>
        <dbReference type="Proteomes" id="UP000611723"/>
    </source>
</evidence>
<proteinExistence type="predicted"/>
<evidence type="ECO:0000313" key="3">
    <source>
        <dbReference type="EMBL" id="MBK6265297.1"/>
    </source>
</evidence>
<keyword evidence="1" id="KW-0802">TPR repeat</keyword>
<dbReference type="Gene3D" id="3.40.30.10">
    <property type="entry name" value="Glutaredoxin"/>
    <property type="match status" value="1"/>
</dbReference>
<dbReference type="Gene3D" id="1.25.40.10">
    <property type="entry name" value="Tetratricopeptide repeat domain"/>
    <property type="match status" value="1"/>
</dbReference>
<dbReference type="PROSITE" id="PS50005">
    <property type="entry name" value="TPR"/>
    <property type="match status" value="1"/>
</dbReference>
<evidence type="ECO:0000256" key="1">
    <source>
        <dbReference type="PROSITE-ProRule" id="PRU00339"/>
    </source>
</evidence>
<keyword evidence="4" id="KW-1185">Reference proteome</keyword>
<dbReference type="EMBL" id="JAEQBW010000003">
    <property type="protein sequence ID" value="MBK6265297.1"/>
    <property type="molecule type" value="Genomic_DNA"/>
</dbReference>
<dbReference type="RefSeq" id="WP_201430966.1">
    <property type="nucleotide sequence ID" value="NZ_JAEQBW010000003.1"/>
</dbReference>
<feature type="repeat" description="TPR" evidence="1">
    <location>
        <begin position="249"/>
        <end position="282"/>
    </location>
</feature>
<dbReference type="InterPro" id="IPR019734">
    <property type="entry name" value="TPR_rpt"/>
</dbReference>
<feature type="signal peptide" evidence="2">
    <location>
        <begin position="1"/>
        <end position="20"/>
    </location>
</feature>
<dbReference type="Proteomes" id="UP000611723">
    <property type="component" value="Unassembled WGS sequence"/>
</dbReference>
<evidence type="ECO:0008006" key="5">
    <source>
        <dbReference type="Google" id="ProtNLM"/>
    </source>
</evidence>
<dbReference type="InterPro" id="IPR036249">
    <property type="entry name" value="Thioredoxin-like_sf"/>
</dbReference>
<accession>A0A934WYN4</accession>
<comment type="caution">
    <text evidence="3">The sequence shown here is derived from an EMBL/GenBank/DDBJ whole genome shotgun (WGS) entry which is preliminary data.</text>
</comment>
<dbReference type="SUPFAM" id="SSF48452">
    <property type="entry name" value="TPR-like"/>
    <property type="match status" value="1"/>
</dbReference>
<evidence type="ECO:0000256" key="2">
    <source>
        <dbReference type="SAM" id="SignalP"/>
    </source>
</evidence>
<name>A0A934WYN4_9BACT</name>
<dbReference type="InterPro" id="IPR011990">
    <property type="entry name" value="TPR-like_helical_dom_sf"/>
</dbReference>
<sequence>MKKTILFFTLLFVTNISLLAQEVQFYKNETGDQHLCGPFPIDYLKQDTTYAGWFAENYDQLTIEKKNYNWVKDLEGKEVDIYLGTWCGDSKKWVPQFVKLWDELGLKREQLNFVALYDTDSLYKQGPNGEEKGLKIHRVPTFIFKDNDKEFARIVEYPNTDLVTDLAQIALGYPSAPSYRGANHLLDLFEEMTVSDIYKEVNKHYLDVYYKIGKYNELNTLGNVLKYSGRKEEALLVFTFNSYYYRGNSIVHKSLAEASVESGNYAQAILSYEQLIKLEPENEEAPKEIERLKKLVETSKKED</sequence>
<reference evidence="3" key="1">
    <citation type="submission" date="2021-01" db="EMBL/GenBank/DDBJ databases">
        <title>Marivirga aurantiaca sp. nov., isolated from intertidal surface sediments.</title>
        <authorList>
            <person name="Zhang M."/>
        </authorList>
    </citation>
    <scope>NUCLEOTIDE SEQUENCE</scope>
    <source>
        <strain evidence="3">S37H4</strain>
    </source>
</reference>
<keyword evidence="2" id="KW-0732">Signal</keyword>
<gene>
    <name evidence="3" type="ORF">JKA74_09615</name>
</gene>
<dbReference type="SUPFAM" id="SSF52833">
    <property type="entry name" value="Thioredoxin-like"/>
    <property type="match status" value="1"/>
</dbReference>